<accession>A0A084VCQ3</accession>
<name>A0A084VCQ3_ANOSI</name>
<sequence length="52" mass="5687">MNTDDRACATFRHGSWTIHIHKRQAGAGCIFQCPGLKRLEAALVDGTLSSIM</sequence>
<proteinExistence type="predicted"/>
<evidence type="ECO:0000313" key="3">
    <source>
        <dbReference type="Proteomes" id="UP000030765"/>
    </source>
</evidence>
<reference evidence="1 3" key="1">
    <citation type="journal article" date="2014" name="BMC Genomics">
        <title>Genome sequence of Anopheles sinensis provides insight into genetics basis of mosquito competence for malaria parasites.</title>
        <authorList>
            <person name="Zhou D."/>
            <person name="Zhang D."/>
            <person name="Ding G."/>
            <person name="Shi L."/>
            <person name="Hou Q."/>
            <person name="Ye Y."/>
            <person name="Xu Y."/>
            <person name="Zhou H."/>
            <person name="Xiong C."/>
            <person name="Li S."/>
            <person name="Yu J."/>
            <person name="Hong S."/>
            <person name="Yu X."/>
            <person name="Zou P."/>
            <person name="Chen C."/>
            <person name="Chang X."/>
            <person name="Wang W."/>
            <person name="Lv Y."/>
            <person name="Sun Y."/>
            <person name="Ma L."/>
            <person name="Shen B."/>
            <person name="Zhu C."/>
        </authorList>
    </citation>
    <scope>NUCLEOTIDE SEQUENCE [LARGE SCALE GENOMIC DNA]</scope>
</reference>
<dbReference type="AlphaFoldDB" id="A0A084VCQ3"/>
<dbReference type="EMBL" id="KE524620">
    <property type="protein sequence ID" value="KFB35747.1"/>
    <property type="molecule type" value="Genomic_DNA"/>
</dbReference>
<evidence type="ECO:0000313" key="1">
    <source>
        <dbReference type="EMBL" id="KFB35747.1"/>
    </source>
</evidence>
<organism evidence="1">
    <name type="scientific">Anopheles sinensis</name>
    <name type="common">Mosquito</name>
    <dbReference type="NCBI Taxonomy" id="74873"/>
    <lineage>
        <taxon>Eukaryota</taxon>
        <taxon>Metazoa</taxon>
        <taxon>Ecdysozoa</taxon>
        <taxon>Arthropoda</taxon>
        <taxon>Hexapoda</taxon>
        <taxon>Insecta</taxon>
        <taxon>Pterygota</taxon>
        <taxon>Neoptera</taxon>
        <taxon>Endopterygota</taxon>
        <taxon>Diptera</taxon>
        <taxon>Nematocera</taxon>
        <taxon>Culicoidea</taxon>
        <taxon>Culicidae</taxon>
        <taxon>Anophelinae</taxon>
        <taxon>Anopheles</taxon>
    </lineage>
</organism>
<dbReference type="EnsemblMetazoa" id="ASIC002649-RA">
    <property type="protein sequence ID" value="ASIC002649-PA"/>
    <property type="gene ID" value="ASIC002649"/>
</dbReference>
<dbReference type="EMBL" id="ATLV01010839">
    <property type="status" value="NOT_ANNOTATED_CDS"/>
    <property type="molecule type" value="Genomic_DNA"/>
</dbReference>
<protein>
    <submittedName>
        <fullName evidence="1 2">Uncharacterized protein</fullName>
    </submittedName>
</protein>
<keyword evidence="3" id="KW-1185">Reference proteome</keyword>
<evidence type="ECO:0000313" key="2">
    <source>
        <dbReference type="EnsemblMetazoa" id="ASIC002649-PA"/>
    </source>
</evidence>
<dbReference type="Proteomes" id="UP000030765">
    <property type="component" value="Unassembled WGS sequence"/>
</dbReference>
<gene>
    <name evidence="1" type="ORF">ZHAS_00002649</name>
</gene>
<reference evidence="2" key="2">
    <citation type="submission" date="2020-05" db="UniProtKB">
        <authorList>
            <consortium name="EnsemblMetazoa"/>
        </authorList>
    </citation>
    <scope>IDENTIFICATION</scope>
</reference>
<dbReference type="VEuPathDB" id="VectorBase:ASIC002649"/>